<organism evidence="1">
    <name type="scientific">uncultured Caudovirales phage</name>
    <dbReference type="NCBI Taxonomy" id="2100421"/>
    <lineage>
        <taxon>Viruses</taxon>
        <taxon>Duplodnaviria</taxon>
        <taxon>Heunggongvirae</taxon>
        <taxon>Uroviricota</taxon>
        <taxon>Caudoviricetes</taxon>
        <taxon>Peduoviridae</taxon>
        <taxon>Maltschvirus</taxon>
        <taxon>Maltschvirus maltsch</taxon>
    </lineage>
</organism>
<dbReference type="EMBL" id="LR796170">
    <property type="protein sequence ID" value="CAB4123321.1"/>
    <property type="molecule type" value="Genomic_DNA"/>
</dbReference>
<gene>
    <name evidence="1" type="ORF">UFOVP40_15</name>
</gene>
<protein>
    <submittedName>
        <fullName evidence="1">Uncharacterized protein</fullName>
    </submittedName>
</protein>
<name>A0A6J5KNE3_9CAUD</name>
<accession>A0A6J5KNE3</accession>
<reference evidence="1" key="1">
    <citation type="submission" date="2020-04" db="EMBL/GenBank/DDBJ databases">
        <authorList>
            <person name="Chiriac C."/>
            <person name="Salcher M."/>
            <person name="Ghai R."/>
            <person name="Kavagutti S V."/>
        </authorList>
    </citation>
    <scope>NUCLEOTIDE SEQUENCE</scope>
</reference>
<proteinExistence type="predicted"/>
<evidence type="ECO:0000313" key="1">
    <source>
        <dbReference type="EMBL" id="CAB4123321.1"/>
    </source>
</evidence>
<sequence>METIELTPTWQGVLPILLAALEDGTEEGKRIAREELRRMAEAADKFNELKKKG</sequence>